<feature type="compositionally biased region" description="Polar residues" evidence="1">
    <location>
        <begin position="17"/>
        <end position="26"/>
    </location>
</feature>
<evidence type="ECO:0000313" key="3">
    <source>
        <dbReference type="Proteomes" id="UP000708208"/>
    </source>
</evidence>
<gene>
    <name evidence="2" type="ORF">AFUS01_LOCUS43701</name>
</gene>
<dbReference type="AlphaFoldDB" id="A0A8J2M750"/>
<protein>
    <submittedName>
        <fullName evidence="2">Uncharacterized protein</fullName>
    </submittedName>
</protein>
<reference evidence="2" key="1">
    <citation type="submission" date="2021-06" db="EMBL/GenBank/DDBJ databases">
        <authorList>
            <person name="Hodson N. C."/>
            <person name="Mongue J. A."/>
            <person name="Jaron S. K."/>
        </authorList>
    </citation>
    <scope>NUCLEOTIDE SEQUENCE</scope>
</reference>
<keyword evidence="3" id="KW-1185">Reference proteome</keyword>
<dbReference type="Proteomes" id="UP000708208">
    <property type="component" value="Unassembled WGS sequence"/>
</dbReference>
<proteinExistence type="predicted"/>
<feature type="region of interest" description="Disordered" evidence="1">
    <location>
        <begin position="1"/>
        <end position="64"/>
    </location>
</feature>
<sequence>MCGWVPNDHRRDKSPSKLRTPSTCQTLGGFLEGEMRKDDEEEEPSKPLRKNPCLPSGSPSDYNIQSLPLSVHTYESTDFCKPKEKHVQIPYNEDRRAD</sequence>
<dbReference type="EMBL" id="CAJVCH010570144">
    <property type="protein sequence ID" value="CAG7834171.1"/>
    <property type="molecule type" value="Genomic_DNA"/>
</dbReference>
<accession>A0A8J2M750</accession>
<name>A0A8J2M750_9HEXA</name>
<comment type="caution">
    <text evidence="2">The sequence shown here is derived from an EMBL/GenBank/DDBJ whole genome shotgun (WGS) entry which is preliminary data.</text>
</comment>
<evidence type="ECO:0000313" key="2">
    <source>
        <dbReference type="EMBL" id="CAG7834171.1"/>
    </source>
</evidence>
<organism evidence="2 3">
    <name type="scientific">Allacma fusca</name>
    <dbReference type="NCBI Taxonomy" id="39272"/>
    <lineage>
        <taxon>Eukaryota</taxon>
        <taxon>Metazoa</taxon>
        <taxon>Ecdysozoa</taxon>
        <taxon>Arthropoda</taxon>
        <taxon>Hexapoda</taxon>
        <taxon>Collembola</taxon>
        <taxon>Symphypleona</taxon>
        <taxon>Sminthuridae</taxon>
        <taxon>Allacma</taxon>
    </lineage>
</organism>
<evidence type="ECO:0000256" key="1">
    <source>
        <dbReference type="SAM" id="MobiDB-lite"/>
    </source>
</evidence>